<keyword evidence="3" id="KW-1185">Reference proteome</keyword>
<accession>A0A9E7L5V1</accession>
<evidence type="ECO:0000256" key="1">
    <source>
        <dbReference type="SAM" id="MobiDB-lite"/>
    </source>
</evidence>
<protein>
    <submittedName>
        <fullName evidence="2">Uncharacterized protein</fullName>
    </submittedName>
</protein>
<dbReference type="AlphaFoldDB" id="A0A9E7L5V1"/>
<dbReference type="Proteomes" id="UP001055439">
    <property type="component" value="Chromosome 9"/>
</dbReference>
<feature type="region of interest" description="Disordered" evidence="1">
    <location>
        <begin position="90"/>
        <end position="146"/>
    </location>
</feature>
<dbReference type="EMBL" id="CP097511">
    <property type="protein sequence ID" value="URE45382.1"/>
    <property type="molecule type" value="Genomic_DNA"/>
</dbReference>
<feature type="compositionally biased region" description="Low complexity" evidence="1">
    <location>
        <begin position="137"/>
        <end position="146"/>
    </location>
</feature>
<reference evidence="2" key="1">
    <citation type="submission" date="2022-05" db="EMBL/GenBank/DDBJ databases">
        <title>The Musa troglodytarum L. genome provides insights into the mechanism of non-climacteric behaviour and enrichment of carotenoids.</title>
        <authorList>
            <person name="Wang J."/>
        </authorList>
    </citation>
    <scope>NUCLEOTIDE SEQUENCE</scope>
    <source>
        <tissue evidence="2">Leaf</tissue>
    </source>
</reference>
<evidence type="ECO:0000313" key="2">
    <source>
        <dbReference type="EMBL" id="URE45382.1"/>
    </source>
</evidence>
<organism evidence="2 3">
    <name type="scientific">Musa troglodytarum</name>
    <name type="common">fe'i banana</name>
    <dbReference type="NCBI Taxonomy" id="320322"/>
    <lineage>
        <taxon>Eukaryota</taxon>
        <taxon>Viridiplantae</taxon>
        <taxon>Streptophyta</taxon>
        <taxon>Embryophyta</taxon>
        <taxon>Tracheophyta</taxon>
        <taxon>Spermatophyta</taxon>
        <taxon>Magnoliopsida</taxon>
        <taxon>Liliopsida</taxon>
        <taxon>Zingiberales</taxon>
        <taxon>Musaceae</taxon>
        <taxon>Musa</taxon>
    </lineage>
</organism>
<evidence type="ECO:0000313" key="3">
    <source>
        <dbReference type="Proteomes" id="UP001055439"/>
    </source>
</evidence>
<name>A0A9E7L5V1_9LILI</name>
<proteinExistence type="predicted"/>
<sequence length="146" mass="16226">MEREDATESGGIGQRLRNMVVNKSSLSVFRLVTQQEESRRLREAAEAQVPVIIYEDGKLGVASPMEIPVSDINDEADRFIKIIWIRRLSRNSPEGDGSTQRSPSGRQPVAEGNTKSNNEGKPKKNTTKNNNEEKQKNNAGKANLYG</sequence>
<gene>
    <name evidence="2" type="ORF">MUK42_13517</name>
</gene>